<dbReference type="AlphaFoldDB" id="A0A494XF07"/>
<organism evidence="4 5">
    <name type="scientific">Pararobbsia silviterrae</name>
    <dbReference type="NCBI Taxonomy" id="1792498"/>
    <lineage>
        <taxon>Bacteria</taxon>
        <taxon>Pseudomonadati</taxon>
        <taxon>Pseudomonadota</taxon>
        <taxon>Betaproteobacteria</taxon>
        <taxon>Burkholderiales</taxon>
        <taxon>Burkholderiaceae</taxon>
        <taxon>Pararobbsia</taxon>
    </lineage>
</organism>
<dbReference type="GO" id="GO:0046872">
    <property type="term" value="F:metal ion binding"/>
    <property type="evidence" value="ECO:0007669"/>
    <property type="project" value="UniProtKB-KW"/>
</dbReference>
<sequence>MKCFAAGLLTETNAFVNLPTSIETFRLGHLAPGTCPLDKPLAGAELMFAAKRRAAAGEFELVEGSCYRATPAGLSSRAAYEEPRDAILAQIRAALPLDAVLLGLHGGMIAHGYPDAEGDLIECVRALVGPECVIGVEFDPHCLVTPKRLDASDVIVLYKEYPHTDIVEQADRLIDIVTRIVAHKVRPVASLFDCRQIDSYPTTAAPMRAFIDAIKSIEATREDVISISVVHGFVYGDSPDLSTRILVYTNDDKAAGDALATTLGHELIGLRGHTAPPLLSIDAAIDAAFDTTPDTGPVVIADPTDNAGGGAPSDNTDILARLIARDVGGVAFGPIWDPVMVQLCLDAGVGARIPLRIGGKVATTSGIPIDATVDVIGAYRGAWQSFGASRVESGNAAGVRIGGIEIALTSMRTQAFSLELFTQLDIDPRGKRAVFVKSVNHFMAHYGPIASRVLHVNGGGPLQRDYSKMPYRHVRRPIWPIDTDAPPALIV</sequence>
<comment type="cofactor">
    <cofactor evidence="1">
        <name>Zn(2+)</name>
        <dbReference type="ChEBI" id="CHEBI:29105"/>
    </cofactor>
    <text evidence="1">Binds 1 zinc ion per subunit.</text>
</comment>
<keyword evidence="1" id="KW-0482">Metalloprotease</keyword>
<keyword evidence="1" id="KW-0479">Metal-binding</keyword>
<dbReference type="RefSeq" id="WP_121089823.1">
    <property type="nucleotide sequence ID" value="NZ_RBZU01000013.1"/>
</dbReference>
<keyword evidence="5" id="KW-1185">Reference proteome</keyword>
<comment type="function">
    <text evidence="1">Involved in peptidolytic degradation of cyclic heptapeptide hepatotoxin microcystin (MC).</text>
</comment>
<evidence type="ECO:0000259" key="3">
    <source>
        <dbReference type="Pfam" id="PF07364"/>
    </source>
</evidence>
<keyword evidence="1" id="KW-0645">Protease</keyword>
<comment type="caution">
    <text evidence="4">The sequence shown here is derived from an EMBL/GenBank/DDBJ whole genome shotgun (WGS) entry which is preliminary data.</text>
</comment>
<dbReference type="Pfam" id="PF07364">
    <property type="entry name" value="DUF1485"/>
    <property type="match status" value="1"/>
</dbReference>
<keyword evidence="1" id="KW-0378">Hydrolase</keyword>
<dbReference type="Proteomes" id="UP000270342">
    <property type="component" value="Unassembled WGS sequence"/>
</dbReference>
<feature type="domain" description="Microcystin LR degradation protein MlrC N-terminal" evidence="3">
    <location>
        <begin position="3"/>
        <end position="288"/>
    </location>
</feature>
<comment type="similarity">
    <text evidence="1">Belongs to the peptidase M81 family.</text>
</comment>
<dbReference type="InterPro" id="IPR010799">
    <property type="entry name" value="MlrC_C"/>
</dbReference>
<dbReference type="GO" id="GO:0006508">
    <property type="term" value="P:proteolysis"/>
    <property type="evidence" value="ECO:0007669"/>
    <property type="project" value="UniProtKB-KW"/>
</dbReference>
<gene>
    <name evidence="4" type="ORF">D7S86_23155</name>
</gene>
<evidence type="ECO:0000256" key="1">
    <source>
        <dbReference type="PIRNR" id="PIRNR012702"/>
    </source>
</evidence>
<dbReference type="InterPro" id="IPR009197">
    <property type="entry name" value="MlrC"/>
</dbReference>
<evidence type="ECO:0000259" key="2">
    <source>
        <dbReference type="Pfam" id="PF07171"/>
    </source>
</evidence>
<name>A0A494XF07_9BURK</name>
<reference evidence="4 5" key="1">
    <citation type="submission" date="2018-10" db="EMBL/GenBank/DDBJ databases">
        <title>Robbsia sp. DHC34, isolated from soil.</title>
        <authorList>
            <person name="Gao Z.-H."/>
            <person name="Qiu L.-H."/>
        </authorList>
    </citation>
    <scope>NUCLEOTIDE SEQUENCE [LARGE SCALE GENOMIC DNA]</scope>
    <source>
        <strain evidence="4 5">DHC34</strain>
    </source>
</reference>
<evidence type="ECO:0000313" key="4">
    <source>
        <dbReference type="EMBL" id="RKP47056.1"/>
    </source>
</evidence>
<protein>
    <recommendedName>
        <fullName evidence="1">Microcystinase C</fullName>
        <shortName evidence="1">MlrC</shortName>
    </recommendedName>
</protein>
<proteinExistence type="inferred from homology"/>
<feature type="domain" description="Microcystin LR degradation protein MlrC C-terminal" evidence="2">
    <location>
        <begin position="300"/>
        <end position="473"/>
    </location>
</feature>
<dbReference type="EMBL" id="RBZU01000013">
    <property type="protein sequence ID" value="RKP47056.1"/>
    <property type="molecule type" value="Genomic_DNA"/>
</dbReference>
<dbReference type="Pfam" id="PF07171">
    <property type="entry name" value="MlrC_C"/>
    <property type="match status" value="1"/>
</dbReference>
<dbReference type="PIRSF" id="PIRSF012702">
    <property type="entry name" value="UCP012702"/>
    <property type="match status" value="1"/>
</dbReference>
<evidence type="ECO:0000313" key="5">
    <source>
        <dbReference type="Proteomes" id="UP000270342"/>
    </source>
</evidence>
<accession>A0A494XF07</accession>
<dbReference type="GO" id="GO:0008237">
    <property type="term" value="F:metallopeptidase activity"/>
    <property type="evidence" value="ECO:0007669"/>
    <property type="project" value="UniProtKB-KW"/>
</dbReference>
<dbReference type="OrthoDB" id="5288421at2"/>
<dbReference type="InterPro" id="IPR015995">
    <property type="entry name" value="MlrC_N"/>
</dbReference>